<evidence type="ECO:0000313" key="1">
    <source>
        <dbReference type="EMBL" id="MCE5166191.1"/>
    </source>
</evidence>
<organism evidence="1 2">
    <name type="scientific">Datura stramonium</name>
    <name type="common">Jimsonweed</name>
    <name type="synonym">Common thornapple</name>
    <dbReference type="NCBI Taxonomy" id="4076"/>
    <lineage>
        <taxon>Eukaryota</taxon>
        <taxon>Viridiplantae</taxon>
        <taxon>Streptophyta</taxon>
        <taxon>Embryophyta</taxon>
        <taxon>Tracheophyta</taxon>
        <taxon>Spermatophyta</taxon>
        <taxon>Magnoliopsida</taxon>
        <taxon>eudicotyledons</taxon>
        <taxon>Gunneridae</taxon>
        <taxon>Pentapetalae</taxon>
        <taxon>asterids</taxon>
        <taxon>lamiids</taxon>
        <taxon>Solanales</taxon>
        <taxon>Solanaceae</taxon>
        <taxon>Solanoideae</taxon>
        <taxon>Datureae</taxon>
        <taxon>Datura</taxon>
    </lineage>
</organism>
<proteinExistence type="predicted"/>
<reference evidence="1 2" key="1">
    <citation type="journal article" date="2021" name="BMC Genomics">
        <title>Datura genome reveals duplications of psychoactive alkaloid biosynthetic genes and high mutation rate following tissue culture.</title>
        <authorList>
            <person name="Rajewski A."/>
            <person name="Carter-House D."/>
            <person name="Stajich J."/>
            <person name="Litt A."/>
        </authorList>
    </citation>
    <scope>NUCLEOTIDE SEQUENCE [LARGE SCALE GENOMIC DNA]</scope>
    <source>
        <strain evidence="1">AR-01</strain>
    </source>
</reference>
<protein>
    <submittedName>
        <fullName evidence="1">Uncharacterized protein</fullName>
    </submittedName>
</protein>
<accession>A0ABS8Y697</accession>
<sequence>MNRRGTKAHEEAVHQTGFDDINETLEILTIQHKSMLKNIATQDEKIVELQKTLNTMASNYAGIGTNNYHNSGIPKYAKTSETNRIQTSKIPKSAKTSETNTIITLGSQEVNPQGTIKRDITLGHLDLRINDI</sequence>
<comment type="caution">
    <text evidence="1">The sequence shown here is derived from an EMBL/GenBank/DDBJ whole genome shotgun (WGS) entry which is preliminary data.</text>
</comment>
<evidence type="ECO:0000313" key="2">
    <source>
        <dbReference type="Proteomes" id="UP000823775"/>
    </source>
</evidence>
<keyword evidence="2" id="KW-1185">Reference proteome</keyword>
<dbReference type="Proteomes" id="UP000823775">
    <property type="component" value="Unassembled WGS sequence"/>
</dbReference>
<dbReference type="EMBL" id="JACEIK010019961">
    <property type="protein sequence ID" value="MCE5166191.1"/>
    <property type="molecule type" value="Genomic_DNA"/>
</dbReference>
<gene>
    <name evidence="1" type="ORF">HAX54_015556</name>
</gene>
<name>A0ABS8Y697_DATST</name>